<evidence type="ECO:0000256" key="1">
    <source>
        <dbReference type="ARBA" id="ARBA00004196"/>
    </source>
</evidence>
<dbReference type="EMBL" id="ARXR01000002">
    <property type="protein sequence ID" value="MBF5051681.1"/>
    <property type="molecule type" value="Genomic_DNA"/>
</dbReference>
<feature type="domain" description="Multidrug resistance protein MdtA-like barrel-sandwich hybrid" evidence="5">
    <location>
        <begin position="35"/>
        <end position="216"/>
    </location>
</feature>
<feature type="domain" description="CusB-like beta-barrel" evidence="6">
    <location>
        <begin position="228"/>
        <end position="270"/>
    </location>
</feature>
<protein>
    <submittedName>
        <fullName evidence="7">Multidrug efflux pump, membrane fusion (MFP/HlyD) family subunit EmrA</fullName>
    </submittedName>
</protein>
<sequence>MGLGLLIALAVVLWLVFGGHRYVTTENAYIKIDMISLTADVSGPLVAVNVERNQPVRRGQVLAEVDPQPYRIALAEARADQRAVRNRILSERADYARLQAQRAQARRDLSYYQRELQRFQGLDKVAVSQSQLEAARQKRDKARADAEVIDQQLASLRAKLGGGPDVAVEEHPDYQAATAKLDQAEYDLAHTRIVAPADGILGGATPMVGERVNAGVPVLTLARDRSAWVEANLKETQLTNVREGQTVEVVVDTYPGVTWRARVRSLSPATGSEYALIPPQNASGNWVKVVQRVPVRLQLLDVDGKPPLRSGMSAEITIDTQASPLADKPVAGTPVAGTPVAASGDHGTP</sequence>
<dbReference type="Gene3D" id="2.40.30.170">
    <property type="match status" value="1"/>
</dbReference>
<reference evidence="7 8" key="1">
    <citation type="submission" date="2012-09" db="EMBL/GenBank/DDBJ databases">
        <title>Genome Sequence of alkane-degrading Bacterium Alcanivorax venustensis ISO4.</title>
        <authorList>
            <person name="Lai Q."/>
            <person name="Shao Z."/>
        </authorList>
    </citation>
    <scope>NUCLEOTIDE SEQUENCE [LARGE SCALE GENOMIC DNA]</scope>
    <source>
        <strain evidence="7 8">ISO4</strain>
    </source>
</reference>
<keyword evidence="3" id="KW-0175">Coiled coil</keyword>
<dbReference type="PANTHER" id="PTHR30386">
    <property type="entry name" value="MEMBRANE FUSION SUBUNIT OF EMRAB-TOLC MULTIDRUG EFFLUX PUMP"/>
    <property type="match status" value="1"/>
</dbReference>
<evidence type="ECO:0000256" key="3">
    <source>
        <dbReference type="SAM" id="Coils"/>
    </source>
</evidence>
<evidence type="ECO:0000259" key="6">
    <source>
        <dbReference type="Pfam" id="PF25954"/>
    </source>
</evidence>
<organism evidence="7 8">
    <name type="scientific">Alloalcanivorax venustensis ISO4</name>
    <dbReference type="NCBI Taxonomy" id="1177184"/>
    <lineage>
        <taxon>Bacteria</taxon>
        <taxon>Pseudomonadati</taxon>
        <taxon>Pseudomonadota</taxon>
        <taxon>Gammaproteobacteria</taxon>
        <taxon>Oceanospirillales</taxon>
        <taxon>Alcanivoracaceae</taxon>
        <taxon>Alloalcanivorax</taxon>
    </lineage>
</organism>
<evidence type="ECO:0000259" key="5">
    <source>
        <dbReference type="Pfam" id="PF25917"/>
    </source>
</evidence>
<dbReference type="Pfam" id="PF25917">
    <property type="entry name" value="BSH_RND"/>
    <property type="match status" value="1"/>
</dbReference>
<dbReference type="InterPro" id="IPR050739">
    <property type="entry name" value="MFP"/>
</dbReference>
<evidence type="ECO:0000256" key="2">
    <source>
        <dbReference type="ARBA" id="ARBA00009477"/>
    </source>
</evidence>
<dbReference type="PANTHER" id="PTHR30386:SF19">
    <property type="entry name" value="MULTIDRUG EXPORT PROTEIN EMRA-RELATED"/>
    <property type="match status" value="1"/>
</dbReference>
<comment type="subcellular location">
    <subcellularLocation>
        <location evidence="1">Cell envelope</location>
    </subcellularLocation>
</comment>
<feature type="region of interest" description="Disordered" evidence="4">
    <location>
        <begin position="323"/>
        <end position="349"/>
    </location>
</feature>
<dbReference type="Pfam" id="PF25954">
    <property type="entry name" value="Beta-barrel_RND_2"/>
    <property type="match status" value="1"/>
</dbReference>
<evidence type="ECO:0000313" key="8">
    <source>
        <dbReference type="Proteomes" id="UP000644441"/>
    </source>
</evidence>
<evidence type="ECO:0000313" key="7">
    <source>
        <dbReference type="EMBL" id="MBF5051681.1"/>
    </source>
</evidence>
<dbReference type="InterPro" id="IPR058792">
    <property type="entry name" value="Beta-barrel_RND_2"/>
</dbReference>
<dbReference type="Proteomes" id="UP000644441">
    <property type="component" value="Unassembled WGS sequence"/>
</dbReference>
<gene>
    <name evidence="7" type="ORF">ISO4_00283</name>
</gene>
<dbReference type="Gene3D" id="2.40.50.100">
    <property type="match status" value="1"/>
</dbReference>
<evidence type="ECO:0000256" key="4">
    <source>
        <dbReference type="SAM" id="MobiDB-lite"/>
    </source>
</evidence>
<dbReference type="SUPFAM" id="SSF111369">
    <property type="entry name" value="HlyD-like secretion proteins"/>
    <property type="match status" value="2"/>
</dbReference>
<name>A0ABS0ADU2_9GAMM</name>
<accession>A0ABS0ADU2</accession>
<proteinExistence type="inferred from homology"/>
<dbReference type="InterPro" id="IPR058625">
    <property type="entry name" value="MdtA-like_BSH"/>
</dbReference>
<feature type="coiled-coil region" evidence="3">
    <location>
        <begin position="88"/>
        <end position="159"/>
    </location>
</feature>
<keyword evidence="8" id="KW-1185">Reference proteome</keyword>
<comment type="caution">
    <text evidence="7">The sequence shown here is derived from an EMBL/GenBank/DDBJ whole genome shotgun (WGS) entry which is preliminary data.</text>
</comment>
<comment type="similarity">
    <text evidence="2">Belongs to the membrane fusion protein (MFP) (TC 8.A.1) family.</text>
</comment>